<evidence type="ECO:0000313" key="3">
    <source>
        <dbReference type="Proteomes" id="UP000567795"/>
    </source>
</evidence>
<keyword evidence="3" id="KW-1185">Reference proteome</keyword>
<sequence length="148" mass="16009">MEAGKLSVIAQLGILVAEIAAAVAAAPFTLGLSSLVGLGATQATRLVVRELIVGVSDRTHFGRVAGVPILDDGLPDQVVRIYTERDSCNQRSPNCDAWTGHCFPNAEREYGYAYDNTVPGSTARGNRVLEDDNRELQGQPPVRRRRSF</sequence>
<dbReference type="Proteomes" id="UP000567795">
    <property type="component" value="Unassembled WGS sequence"/>
</dbReference>
<evidence type="ECO:0000256" key="1">
    <source>
        <dbReference type="SAM" id="MobiDB-lite"/>
    </source>
</evidence>
<organism evidence="2 3">
    <name type="scientific">Allostreptomyces psammosilenae</name>
    <dbReference type="NCBI Taxonomy" id="1892865"/>
    <lineage>
        <taxon>Bacteria</taxon>
        <taxon>Bacillati</taxon>
        <taxon>Actinomycetota</taxon>
        <taxon>Actinomycetes</taxon>
        <taxon>Kitasatosporales</taxon>
        <taxon>Streptomycetaceae</taxon>
        <taxon>Allostreptomyces</taxon>
    </lineage>
</organism>
<protein>
    <submittedName>
        <fullName evidence="2">Uncharacterized protein</fullName>
    </submittedName>
</protein>
<gene>
    <name evidence="2" type="ORF">FHU37_004247</name>
</gene>
<comment type="caution">
    <text evidence="2">The sequence shown here is derived from an EMBL/GenBank/DDBJ whole genome shotgun (WGS) entry which is preliminary data.</text>
</comment>
<proteinExistence type="predicted"/>
<dbReference type="AlphaFoldDB" id="A0A853A359"/>
<dbReference type="RefSeq" id="WP_179815746.1">
    <property type="nucleotide sequence ID" value="NZ_JACBZD010000001.1"/>
</dbReference>
<reference evidence="2 3" key="1">
    <citation type="submission" date="2020-07" db="EMBL/GenBank/DDBJ databases">
        <title>Sequencing the genomes of 1000 actinobacteria strains.</title>
        <authorList>
            <person name="Klenk H.-P."/>
        </authorList>
    </citation>
    <scope>NUCLEOTIDE SEQUENCE [LARGE SCALE GENOMIC DNA]</scope>
    <source>
        <strain evidence="2 3">DSM 42178</strain>
    </source>
</reference>
<evidence type="ECO:0000313" key="2">
    <source>
        <dbReference type="EMBL" id="NYI07304.1"/>
    </source>
</evidence>
<name>A0A853A359_9ACTN</name>
<accession>A0A853A359</accession>
<dbReference type="EMBL" id="JACBZD010000001">
    <property type="protein sequence ID" value="NYI07304.1"/>
    <property type="molecule type" value="Genomic_DNA"/>
</dbReference>
<feature type="region of interest" description="Disordered" evidence="1">
    <location>
        <begin position="123"/>
        <end position="148"/>
    </location>
</feature>